<evidence type="ECO:0000313" key="2">
    <source>
        <dbReference type="Proteomes" id="UP000000442"/>
    </source>
</evidence>
<dbReference type="HOGENOM" id="CLU_3424688_0_0_7"/>
<reference evidence="1 2" key="1">
    <citation type="journal article" date="2009" name="Environ. Microbiol.">
        <title>Genome sequence of Desulfobacterium autotrophicum HRM2, a marine sulfate reducer oxidizing organic carbon completely to carbon dioxide.</title>
        <authorList>
            <person name="Strittmatter A.W."/>
            <person name="Liesegang H."/>
            <person name="Rabus R."/>
            <person name="Decker I."/>
            <person name="Amann J."/>
            <person name="Andres S."/>
            <person name="Henne A."/>
            <person name="Fricke W.F."/>
            <person name="Martinez-Arias R."/>
            <person name="Bartels D."/>
            <person name="Goesmann A."/>
            <person name="Krause L."/>
            <person name="Puehler A."/>
            <person name="Klenk H.P."/>
            <person name="Richter M."/>
            <person name="Schuler M."/>
            <person name="Gloeckner F.O."/>
            <person name="Meyerdierks A."/>
            <person name="Gottschalk G."/>
            <person name="Amann R."/>
        </authorList>
    </citation>
    <scope>NUCLEOTIDE SEQUENCE [LARGE SCALE GENOMIC DNA]</scope>
    <source>
        <strain evidence="2">ATCC 43914 / DSM 3382 / HRM2</strain>
    </source>
</reference>
<name>C0QB50_DESAH</name>
<sequence length="22" mass="2590">MSDPEKLDKETVPILIIKFFLL</sequence>
<keyword evidence="2" id="KW-1185">Reference proteome</keyword>
<dbReference type="KEGG" id="dat:HRM2_17450"/>
<dbReference type="EMBL" id="CP001087">
    <property type="protein sequence ID" value="ACN14849.1"/>
    <property type="molecule type" value="Genomic_DNA"/>
</dbReference>
<gene>
    <name evidence="1" type="ordered locus">HRM2_17450</name>
</gene>
<proteinExistence type="predicted"/>
<evidence type="ECO:0000313" key="1">
    <source>
        <dbReference type="EMBL" id="ACN14849.1"/>
    </source>
</evidence>
<dbReference type="Proteomes" id="UP000000442">
    <property type="component" value="Chromosome"/>
</dbReference>
<accession>C0QB50</accession>
<protein>
    <submittedName>
        <fullName evidence="1">Uncharacterized protein</fullName>
    </submittedName>
</protein>
<organism evidence="1 2">
    <name type="scientific">Desulforapulum autotrophicum (strain ATCC 43914 / DSM 3382 / VKM B-1955 / HRM2)</name>
    <name type="common">Desulfobacterium autotrophicum</name>
    <dbReference type="NCBI Taxonomy" id="177437"/>
    <lineage>
        <taxon>Bacteria</taxon>
        <taxon>Pseudomonadati</taxon>
        <taxon>Thermodesulfobacteriota</taxon>
        <taxon>Desulfobacteria</taxon>
        <taxon>Desulfobacterales</taxon>
        <taxon>Desulfobacteraceae</taxon>
        <taxon>Desulforapulum</taxon>
    </lineage>
</organism>
<dbReference type="STRING" id="177437.HRM2_17450"/>
<dbReference type="AlphaFoldDB" id="C0QB50"/>